<gene>
    <name evidence="1" type="ORF">SAMN05444398_11589</name>
</gene>
<dbReference type="STRING" id="337701.SAMN05444398_11589"/>
<protein>
    <submittedName>
        <fullName evidence="1">Uncharacterized protein</fullName>
    </submittedName>
</protein>
<organism evidence="1 2">
    <name type="scientific">Roseovarius pacificus</name>
    <dbReference type="NCBI Taxonomy" id="337701"/>
    <lineage>
        <taxon>Bacteria</taxon>
        <taxon>Pseudomonadati</taxon>
        <taxon>Pseudomonadota</taxon>
        <taxon>Alphaproteobacteria</taxon>
        <taxon>Rhodobacterales</taxon>
        <taxon>Roseobacteraceae</taxon>
        <taxon>Roseovarius</taxon>
    </lineage>
</organism>
<accession>A0A1M7IHZ6</accession>
<reference evidence="1 2" key="1">
    <citation type="submission" date="2016-11" db="EMBL/GenBank/DDBJ databases">
        <authorList>
            <person name="Jaros S."/>
            <person name="Januszkiewicz K."/>
            <person name="Wedrychowicz H."/>
        </authorList>
    </citation>
    <scope>NUCLEOTIDE SEQUENCE [LARGE SCALE GENOMIC DNA]</scope>
    <source>
        <strain evidence="1 2">DSM 29589</strain>
    </source>
</reference>
<keyword evidence="2" id="KW-1185">Reference proteome</keyword>
<dbReference type="AlphaFoldDB" id="A0A1M7IHZ6"/>
<dbReference type="EMBL" id="FRBR01000015">
    <property type="protein sequence ID" value="SHM40295.1"/>
    <property type="molecule type" value="Genomic_DNA"/>
</dbReference>
<proteinExistence type="predicted"/>
<evidence type="ECO:0000313" key="2">
    <source>
        <dbReference type="Proteomes" id="UP000183974"/>
    </source>
</evidence>
<dbReference type="Proteomes" id="UP000183974">
    <property type="component" value="Unassembled WGS sequence"/>
</dbReference>
<name>A0A1M7IHZ6_9RHOB</name>
<evidence type="ECO:0000313" key="1">
    <source>
        <dbReference type="EMBL" id="SHM40295.1"/>
    </source>
</evidence>
<sequence>MPWTTPPDGGNQRLALANRKILLLDLIGLFAPLANRIGCSGNRKAADWAGTRVNGQIEKFARIGYENGGVIAIAGGADV</sequence>